<dbReference type="InterPro" id="IPR017941">
    <property type="entry name" value="Rieske_2Fe-2S"/>
</dbReference>
<evidence type="ECO:0000256" key="5">
    <source>
        <dbReference type="ARBA" id="ARBA00023002"/>
    </source>
</evidence>
<dbReference type="EMBL" id="CADILN010000007">
    <property type="protein sequence ID" value="CAB4051040.1"/>
    <property type="molecule type" value="Genomic_DNA"/>
</dbReference>
<dbReference type="EC" id="1.14.13.239" evidence="10"/>
<evidence type="ECO:0000313" key="11">
    <source>
        <dbReference type="EMBL" id="MEX3753018.1"/>
    </source>
</evidence>
<dbReference type="GeneID" id="27798780"/>
<dbReference type="EMBL" id="JBFPKE010000011">
    <property type="protein sequence ID" value="MEX3753018.1"/>
    <property type="molecule type" value="Genomic_DNA"/>
</dbReference>
<keyword evidence="4" id="KW-0479">Metal-binding</keyword>
<dbReference type="InterPro" id="IPR001663">
    <property type="entry name" value="Rng_hydr_dOase-A"/>
</dbReference>
<dbReference type="InterPro" id="IPR036922">
    <property type="entry name" value="Rieske_2Fe-2S_sf"/>
</dbReference>
<sequence>MTLDRLLFDEYWHLACHRRELANDGDFIKFDGVSGEVVIFNDSGELVAFDNICPHRGARIYTDAHGNRPATCGYHGWTYRNGTVIVPQRQRFKACDIDRARFKTLKVEWCGDFVFFAVSPRMGLYEQLGKTAEILENISFNVDRRVDLNRYDYECYWPLAVENALEPYHIDAVHAETLATLQLADGENVFDGANSIWYAPLGNSRVASQLGRLRKLFSIDYQYEGYMSVYIFPFTMISSTYGYSYSLQHFFPSCNGADRTHFTSRLYASPTVNANAAQMLGSFFESTIRMNRQVFEEDHEVCKLLPRESWSSKALRFPSDAEAKIDHFRQSCRAVSEARVAVLHRIQTSIEEDASPYTARTVD</sequence>
<dbReference type="EC" id="1.14.13.-" evidence="11"/>
<dbReference type="GO" id="GO:0005506">
    <property type="term" value="F:iron ion binding"/>
    <property type="evidence" value="ECO:0007669"/>
    <property type="project" value="InterPro"/>
</dbReference>
<comment type="similarity">
    <text evidence="2">Belongs to the bacterial ring-hydroxylating dioxygenase alpha subunit family.</text>
</comment>
<dbReference type="Pfam" id="PF00848">
    <property type="entry name" value="Ring_hydroxyl_A"/>
    <property type="match status" value="1"/>
</dbReference>
<reference evidence="10 12" key="1">
    <citation type="submission" date="2020-04" db="EMBL/GenBank/DDBJ databases">
        <authorList>
            <person name="De Canck E."/>
        </authorList>
    </citation>
    <scope>NUCLEOTIDE SEQUENCE [LARGE SCALE GENOMIC DNA]</scope>
    <source>
        <strain evidence="10 12">LMG 9964</strain>
    </source>
</reference>
<dbReference type="PANTHER" id="PTHR43756">
    <property type="entry name" value="CHOLINE MONOOXYGENASE, CHLOROPLASTIC"/>
    <property type="match status" value="1"/>
</dbReference>
<keyword evidence="7" id="KW-0411">Iron-sulfur</keyword>
<dbReference type="GO" id="GO:0051213">
    <property type="term" value="F:dioxygenase activity"/>
    <property type="evidence" value="ECO:0007669"/>
    <property type="project" value="UniProtKB-KW"/>
</dbReference>
<dbReference type="SUPFAM" id="SSF50022">
    <property type="entry name" value="ISP domain"/>
    <property type="match status" value="1"/>
</dbReference>
<dbReference type="Proteomes" id="UP000494102">
    <property type="component" value="Unassembled WGS sequence"/>
</dbReference>
<dbReference type="AlphaFoldDB" id="A0A6J5KAP6"/>
<keyword evidence="5 10" id="KW-0560">Oxidoreductase</keyword>
<dbReference type="CDD" id="cd00680">
    <property type="entry name" value="RHO_alpha_C"/>
    <property type="match status" value="1"/>
</dbReference>
<dbReference type="CDD" id="cd03469">
    <property type="entry name" value="Rieske_RO_Alpha_N"/>
    <property type="match status" value="1"/>
</dbReference>
<dbReference type="RefSeq" id="WP_015004040.1">
    <property type="nucleotide sequence ID" value="NZ_CADILN010000007.1"/>
</dbReference>
<evidence type="ECO:0000256" key="4">
    <source>
        <dbReference type="ARBA" id="ARBA00022723"/>
    </source>
</evidence>
<evidence type="ECO:0000313" key="12">
    <source>
        <dbReference type="Proteomes" id="UP000494102"/>
    </source>
</evidence>
<evidence type="ECO:0000313" key="13">
    <source>
        <dbReference type="Proteomes" id="UP001558535"/>
    </source>
</evidence>
<dbReference type="Pfam" id="PF00355">
    <property type="entry name" value="Rieske"/>
    <property type="match status" value="1"/>
</dbReference>
<evidence type="ECO:0000256" key="6">
    <source>
        <dbReference type="ARBA" id="ARBA00023004"/>
    </source>
</evidence>
<dbReference type="Gene3D" id="2.102.10.10">
    <property type="entry name" value="Rieske [2Fe-2S] iron-sulphur domain"/>
    <property type="match status" value="1"/>
</dbReference>
<keyword evidence="6" id="KW-0408">Iron</keyword>
<accession>A0A6J5KAP6</accession>
<keyword evidence="8" id="KW-0520">NAD</keyword>
<reference evidence="11 13" key="2">
    <citation type="submission" date="2024-07" db="EMBL/GenBank/DDBJ databases">
        <title>A survey of Mimosa microsymbionts across Brazilian biomes reveals a high diversity of Paraburkholderia nodulating endemic species, but also that Cupriavidus is common as a symbiont of widespread species.</title>
        <authorList>
            <person name="Rouws L."/>
            <person name="Barauna A."/>
            <person name="Beukes C."/>
            <person name="Rouws J.R.C."/>
            <person name="De Faria S.M."/>
            <person name="Gross E."/>
            <person name="Bueno Dos Reis Junior F."/>
            <person name="Simon M.F."/>
            <person name="Maluk M."/>
            <person name="Odee D.W."/>
            <person name="Kenicer G."/>
            <person name="Young J.P.W."/>
            <person name="Reis V.M."/>
            <person name="Zilli J."/>
            <person name="James E.K."/>
        </authorList>
    </citation>
    <scope>NUCLEOTIDE SEQUENCE [LARGE SCALE GENOMIC DNA]</scope>
    <source>
        <strain evidence="11 13">BR14375</strain>
    </source>
</reference>
<evidence type="ECO:0000259" key="9">
    <source>
        <dbReference type="PROSITE" id="PS51296"/>
    </source>
</evidence>
<dbReference type="SUPFAM" id="SSF55961">
    <property type="entry name" value="Bet v1-like"/>
    <property type="match status" value="1"/>
</dbReference>
<organism evidence="10 12">
    <name type="scientific">Paraburkholderia phenoliruptrix</name>
    <dbReference type="NCBI Taxonomy" id="252970"/>
    <lineage>
        <taxon>Bacteria</taxon>
        <taxon>Pseudomonadati</taxon>
        <taxon>Pseudomonadota</taxon>
        <taxon>Betaproteobacteria</taxon>
        <taxon>Burkholderiales</taxon>
        <taxon>Burkholderiaceae</taxon>
        <taxon>Paraburkholderia</taxon>
    </lineage>
</organism>
<dbReference type="Gene3D" id="3.90.380.10">
    <property type="entry name" value="Naphthalene 1,2-dioxygenase Alpha Subunit, Chain A, domain 1"/>
    <property type="match status" value="2"/>
</dbReference>
<comment type="cofactor">
    <cofactor evidence="1">
        <name>Fe cation</name>
        <dbReference type="ChEBI" id="CHEBI:24875"/>
    </cofactor>
</comment>
<evidence type="ECO:0000256" key="3">
    <source>
        <dbReference type="ARBA" id="ARBA00022714"/>
    </source>
</evidence>
<feature type="domain" description="Rieske" evidence="9">
    <location>
        <begin position="12"/>
        <end position="116"/>
    </location>
</feature>
<evidence type="ECO:0000256" key="2">
    <source>
        <dbReference type="ARBA" id="ARBA00008751"/>
    </source>
</evidence>
<keyword evidence="11" id="KW-0223">Dioxygenase</keyword>
<evidence type="ECO:0000256" key="8">
    <source>
        <dbReference type="ARBA" id="ARBA00023027"/>
    </source>
</evidence>
<dbReference type="PROSITE" id="PS51296">
    <property type="entry name" value="RIESKE"/>
    <property type="match status" value="1"/>
</dbReference>
<keyword evidence="13" id="KW-1185">Reference proteome</keyword>
<dbReference type="InterPro" id="IPR015879">
    <property type="entry name" value="Ring_hydroxy_dOase_asu_C_dom"/>
</dbReference>
<keyword evidence="3" id="KW-0001">2Fe-2S</keyword>
<dbReference type="GO" id="GO:0051537">
    <property type="term" value="F:2 iron, 2 sulfur cluster binding"/>
    <property type="evidence" value="ECO:0007669"/>
    <property type="project" value="UniProtKB-KW"/>
</dbReference>
<name>A0A6J5KAP6_9BURK</name>
<protein>
    <submittedName>
        <fullName evidence="11">Aromatic ring-hydroxylating dioxygenase subunit alpha</fullName>
        <ecNumber evidence="11">1.14.13.-</ecNumber>
    </submittedName>
    <submittedName>
        <fullName evidence="10">Carnitine monooxygenase oxygenase subunit</fullName>
        <ecNumber evidence="10">1.14.13.239</ecNumber>
    </submittedName>
</protein>
<gene>
    <name evidence="11" type="ORF">AB3X84_23775</name>
    <name evidence="10" type="ORF">LMG9964_04709</name>
</gene>
<dbReference type="PANTHER" id="PTHR43756:SF5">
    <property type="entry name" value="CHOLINE MONOOXYGENASE, CHLOROPLASTIC"/>
    <property type="match status" value="1"/>
</dbReference>
<dbReference type="InterPro" id="IPR015881">
    <property type="entry name" value="ARHD_Rieske_2Fe_2S"/>
</dbReference>
<proteinExistence type="inferred from homology"/>
<dbReference type="Proteomes" id="UP001558535">
    <property type="component" value="Unassembled WGS sequence"/>
</dbReference>
<dbReference type="GO" id="GO:0004497">
    <property type="term" value="F:monooxygenase activity"/>
    <property type="evidence" value="ECO:0007669"/>
    <property type="project" value="UniProtKB-KW"/>
</dbReference>
<dbReference type="PROSITE" id="PS00570">
    <property type="entry name" value="RING_HYDROXYL_ALPHA"/>
    <property type="match status" value="1"/>
</dbReference>
<evidence type="ECO:0000256" key="1">
    <source>
        <dbReference type="ARBA" id="ARBA00001962"/>
    </source>
</evidence>
<keyword evidence="10" id="KW-0503">Monooxygenase</keyword>
<evidence type="ECO:0000313" key="10">
    <source>
        <dbReference type="EMBL" id="CAB4051040.1"/>
    </source>
</evidence>
<evidence type="ECO:0000256" key="7">
    <source>
        <dbReference type="ARBA" id="ARBA00023014"/>
    </source>
</evidence>